<reference evidence="5" key="1">
    <citation type="submission" date="2022-07" db="EMBL/GenBank/DDBJ databases">
        <title>Genome analysis of Parmales, a sister group of diatoms, reveals the evolutionary specialization of diatoms from phago-mixotrophs to photoautotrophs.</title>
        <authorList>
            <person name="Ban H."/>
            <person name="Sato S."/>
            <person name="Yoshikawa S."/>
            <person name="Kazumasa Y."/>
            <person name="Nakamura Y."/>
            <person name="Ichinomiya M."/>
            <person name="Saitoh K."/>
            <person name="Sato N."/>
            <person name="Blanc-Mathieu R."/>
            <person name="Endo H."/>
            <person name="Kuwata A."/>
            <person name="Ogata H."/>
        </authorList>
    </citation>
    <scope>NUCLEOTIDE SEQUENCE</scope>
</reference>
<feature type="domain" description="MYND-type" evidence="4">
    <location>
        <begin position="35"/>
        <end position="64"/>
    </location>
</feature>
<evidence type="ECO:0000256" key="1">
    <source>
        <dbReference type="ARBA" id="ARBA00022723"/>
    </source>
</evidence>
<dbReference type="EMBL" id="BRXZ01008340">
    <property type="protein sequence ID" value="GMI24857.1"/>
    <property type="molecule type" value="Genomic_DNA"/>
</dbReference>
<feature type="non-terminal residue" evidence="5">
    <location>
        <position position="1"/>
    </location>
</feature>
<keyword evidence="1" id="KW-0479">Metal-binding</keyword>
<sequence length="100" mass="10815">MDEYCDFPSQASNVEEELGKLMAEDENLCPGINACMVCGKKKINFPCPKCKLVTYCSEACRKVDSCIPASSPTPGHCVEVCDALKSVASSSEEADRSELE</sequence>
<evidence type="ECO:0000256" key="2">
    <source>
        <dbReference type="ARBA" id="ARBA00022771"/>
    </source>
</evidence>
<evidence type="ECO:0000313" key="5">
    <source>
        <dbReference type="EMBL" id="GMI24857.1"/>
    </source>
</evidence>
<gene>
    <name evidence="5" type="ORF">TrRE_jg547</name>
</gene>
<evidence type="ECO:0000256" key="3">
    <source>
        <dbReference type="ARBA" id="ARBA00022833"/>
    </source>
</evidence>
<protein>
    <recommendedName>
        <fullName evidence="4">MYND-type domain-containing protein</fullName>
    </recommendedName>
</protein>
<accession>A0A9W7L2B2</accession>
<dbReference type="Pfam" id="PF01753">
    <property type="entry name" value="zf-MYND"/>
    <property type="match status" value="1"/>
</dbReference>
<dbReference type="SUPFAM" id="SSF144232">
    <property type="entry name" value="HIT/MYND zinc finger-like"/>
    <property type="match status" value="1"/>
</dbReference>
<evidence type="ECO:0000259" key="4">
    <source>
        <dbReference type="Pfam" id="PF01753"/>
    </source>
</evidence>
<comment type="caution">
    <text evidence="5">The sequence shown here is derived from an EMBL/GenBank/DDBJ whole genome shotgun (WGS) entry which is preliminary data.</text>
</comment>
<organism evidence="5 6">
    <name type="scientific">Triparma retinervis</name>
    <dbReference type="NCBI Taxonomy" id="2557542"/>
    <lineage>
        <taxon>Eukaryota</taxon>
        <taxon>Sar</taxon>
        <taxon>Stramenopiles</taxon>
        <taxon>Ochrophyta</taxon>
        <taxon>Bolidophyceae</taxon>
        <taxon>Parmales</taxon>
        <taxon>Triparmaceae</taxon>
        <taxon>Triparma</taxon>
    </lineage>
</organism>
<keyword evidence="2" id="KW-0863">Zinc-finger</keyword>
<dbReference type="InterPro" id="IPR002893">
    <property type="entry name" value="Znf_MYND"/>
</dbReference>
<name>A0A9W7L2B2_9STRA</name>
<proteinExistence type="predicted"/>
<dbReference type="GO" id="GO:0008270">
    <property type="term" value="F:zinc ion binding"/>
    <property type="evidence" value="ECO:0007669"/>
    <property type="project" value="UniProtKB-KW"/>
</dbReference>
<dbReference type="Gene3D" id="6.10.140.2220">
    <property type="match status" value="1"/>
</dbReference>
<evidence type="ECO:0000313" key="6">
    <source>
        <dbReference type="Proteomes" id="UP001165082"/>
    </source>
</evidence>
<dbReference type="Proteomes" id="UP001165082">
    <property type="component" value="Unassembled WGS sequence"/>
</dbReference>
<dbReference type="AlphaFoldDB" id="A0A9W7L2B2"/>
<dbReference type="OrthoDB" id="3599883at2759"/>
<keyword evidence="6" id="KW-1185">Reference proteome</keyword>
<keyword evidence="3" id="KW-0862">Zinc</keyword>